<protein>
    <submittedName>
        <fullName evidence="1">Uncharacterized protein</fullName>
    </submittedName>
</protein>
<evidence type="ECO:0000313" key="1">
    <source>
        <dbReference type="EMBL" id="GJU04550.1"/>
    </source>
</evidence>
<comment type="caution">
    <text evidence="1">The sequence shown here is derived from an EMBL/GenBank/DDBJ whole genome shotgun (WGS) entry which is preliminary data.</text>
</comment>
<keyword evidence="2" id="KW-1185">Reference proteome</keyword>
<reference evidence="1" key="2">
    <citation type="submission" date="2022-01" db="EMBL/GenBank/DDBJ databases">
        <authorList>
            <person name="Yamashiro T."/>
            <person name="Shiraishi A."/>
            <person name="Satake H."/>
            <person name="Nakayama K."/>
        </authorList>
    </citation>
    <scope>NUCLEOTIDE SEQUENCE</scope>
</reference>
<name>A0ABQ5IXW5_9ASTR</name>
<sequence>MIMEIYSEDIRKYWKIIRVGGHIEAYQNFDDMLKKFDKDDLDKLWNLVKERFRIIEPTEDKARELLVKLKRKFEPDDNDTLWKLQRYMHDPLKWWLYDTCGVHHVSTERGHDIYMLVEKDYPLTKSLATLMLCNKLRVDQYSDMINELLQKINIIANRPRQ</sequence>
<dbReference type="Proteomes" id="UP001151760">
    <property type="component" value="Unassembled WGS sequence"/>
</dbReference>
<organism evidence="1 2">
    <name type="scientific">Tanacetum coccineum</name>
    <dbReference type="NCBI Taxonomy" id="301880"/>
    <lineage>
        <taxon>Eukaryota</taxon>
        <taxon>Viridiplantae</taxon>
        <taxon>Streptophyta</taxon>
        <taxon>Embryophyta</taxon>
        <taxon>Tracheophyta</taxon>
        <taxon>Spermatophyta</taxon>
        <taxon>Magnoliopsida</taxon>
        <taxon>eudicotyledons</taxon>
        <taxon>Gunneridae</taxon>
        <taxon>Pentapetalae</taxon>
        <taxon>asterids</taxon>
        <taxon>campanulids</taxon>
        <taxon>Asterales</taxon>
        <taxon>Asteraceae</taxon>
        <taxon>Asteroideae</taxon>
        <taxon>Anthemideae</taxon>
        <taxon>Anthemidinae</taxon>
        <taxon>Tanacetum</taxon>
    </lineage>
</organism>
<reference evidence="1" key="1">
    <citation type="journal article" date="2022" name="Int. J. Mol. Sci.">
        <title>Draft Genome of Tanacetum Coccineum: Genomic Comparison of Closely Related Tanacetum-Family Plants.</title>
        <authorList>
            <person name="Yamashiro T."/>
            <person name="Shiraishi A."/>
            <person name="Nakayama K."/>
            <person name="Satake H."/>
        </authorList>
    </citation>
    <scope>NUCLEOTIDE SEQUENCE</scope>
</reference>
<gene>
    <name evidence="1" type="ORF">Tco_1120980</name>
</gene>
<proteinExistence type="predicted"/>
<dbReference type="EMBL" id="BQNB010021260">
    <property type="protein sequence ID" value="GJU04550.1"/>
    <property type="molecule type" value="Genomic_DNA"/>
</dbReference>
<accession>A0ABQ5IXW5</accession>
<evidence type="ECO:0000313" key="2">
    <source>
        <dbReference type="Proteomes" id="UP001151760"/>
    </source>
</evidence>